<accession>A0ABD1ZH43</accession>
<dbReference type="Pfam" id="PF17919">
    <property type="entry name" value="RT_RNaseH_2"/>
    <property type="match status" value="1"/>
</dbReference>
<feature type="domain" description="Reverse transcriptase/retrotransposon-derived protein RNase H-like" evidence="2">
    <location>
        <begin position="74"/>
        <end position="160"/>
    </location>
</feature>
<dbReference type="AlphaFoldDB" id="A0ABD1ZH43"/>
<dbReference type="FunFam" id="3.30.70.270:FF:000020">
    <property type="entry name" value="Transposon Tf2-6 polyprotein-like Protein"/>
    <property type="match status" value="1"/>
</dbReference>
<comment type="caution">
    <text evidence="3">The sequence shown here is derived from an EMBL/GenBank/DDBJ whole genome shotgun (WGS) entry which is preliminary data.</text>
</comment>
<proteinExistence type="predicted"/>
<dbReference type="PANTHER" id="PTHR37984:SF5">
    <property type="entry name" value="PROTEIN NYNRIN-LIKE"/>
    <property type="match status" value="1"/>
</dbReference>
<dbReference type="SUPFAM" id="SSF56672">
    <property type="entry name" value="DNA/RNA polymerases"/>
    <property type="match status" value="1"/>
</dbReference>
<dbReference type="Gene3D" id="3.30.70.270">
    <property type="match status" value="1"/>
</dbReference>
<dbReference type="InterPro" id="IPR043502">
    <property type="entry name" value="DNA/RNA_pol_sf"/>
</dbReference>
<dbReference type="PANTHER" id="PTHR37984">
    <property type="entry name" value="PROTEIN CBG26694"/>
    <property type="match status" value="1"/>
</dbReference>
<reference evidence="3 4" key="1">
    <citation type="submission" date="2024-09" db="EMBL/GenBank/DDBJ databases">
        <title>Chromosome-scale assembly of Riccia fluitans.</title>
        <authorList>
            <person name="Paukszto L."/>
            <person name="Sawicki J."/>
            <person name="Karawczyk K."/>
            <person name="Piernik-Szablinska J."/>
            <person name="Szczecinska M."/>
            <person name="Mazdziarz M."/>
        </authorList>
    </citation>
    <scope>NUCLEOTIDE SEQUENCE [LARGE SCALE GENOMIC DNA]</scope>
    <source>
        <strain evidence="3">Rf_01</strain>
        <tissue evidence="3">Aerial parts of the thallus</tissue>
    </source>
</reference>
<keyword evidence="1" id="KW-0511">Multifunctional enzyme</keyword>
<dbReference type="InterPro" id="IPR043128">
    <property type="entry name" value="Rev_trsase/Diguanyl_cyclase"/>
</dbReference>
<dbReference type="Proteomes" id="UP001605036">
    <property type="component" value="Unassembled WGS sequence"/>
</dbReference>
<organism evidence="3 4">
    <name type="scientific">Riccia fluitans</name>
    <dbReference type="NCBI Taxonomy" id="41844"/>
    <lineage>
        <taxon>Eukaryota</taxon>
        <taxon>Viridiplantae</taxon>
        <taxon>Streptophyta</taxon>
        <taxon>Embryophyta</taxon>
        <taxon>Marchantiophyta</taxon>
        <taxon>Marchantiopsida</taxon>
        <taxon>Marchantiidae</taxon>
        <taxon>Marchantiales</taxon>
        <taxon>Ricciaceae</taxon>
        <taxon>Riccia</taxon>
    </lineage>
</organism>
<dbReference type="InterPro" id="IPR041577">
    <property type="entry name" value="RT_RNaseH_2"/>
</dbReference>
<gene>
    <name evidence="3" type="ORF">R1flu_018881</name>
</gene>
<sequence>MSERILLGHRISVRGIEVDKEKVAIIVELQPPQNSRGVRAFLGSTGYYRHFVWKYADKANPLTTLLKKKVKWRWGAGEQAAFKKLKKELTSALTLVPPNWEKSFHVYMDTSAFAIGVILSQQDDAKRDHPIYFSGKKLSDAKRKYTTTEREALGMIFFVRISEVDELRGEAGVFEEANFVKSCDACQRMCRPMASTRWPLVPIMPLAPFERWGIDFIVLKKVTQVYIHEWDQKIPSVLLAFKTAQEMTTKHTSYFLCYGLEPILPIEMEIPMLRLQVEERGSRDDSVAEREVALVKLEEE</sequence>
<evidence type="ECO:0000313" key="3">
    <source>
        <dbReference type="EMBL" id="KAL2650753.1"/>
    </source>
</evidence>
<protein>
    <recommendedName>
        <fullName evidence="2">Reverse transcriptase/retrotransposon-derived protein RNase H-like domain-containing protein</fullName>
    </recommendedName>
</protein>
<evidence type="ECO:0000313" key="4">
    <source>
        <dbReference type="Proteomes" id="UP001605036"/>
    </source>
</evidence>
<evidence type="ECO:0000259" key="2">
    <source>
        <dbReference type="Pfam" id="PF17919"/>
    </source>
</evidence>
<evidence type="ECO:0000256" key="1">
    <source>
        <dbReference type="ARBA" id="ARBA00023268"/>
    </source>
</evidence>
<dbReference type="GO" id="GO:0003824">
    <property type="term" value="F:catalytic activity"/>
    <property type="evidence" value="ECO:0007669"/>
    <property type="project" value="UniProtKB-KW"/>
</dbReference>
<dbReference type="InterPro" id="IPR050951">
    <property type="entry name" value="Retrovirus_Pol_polyprotein"/>
</dbReference>
<keyword evidence="4" id="KW-1185">Reference proteome</keyword>
<dbReference type="EMBL" id="JBHFFA010000001">
    <property type="protein sequence ID" value="KAL2650753.1"/>
    <property type="molecule type" value="Genomic_DNA"/>
</dbReference>
<name>A0ABD1ZH43_9MARC</name>